<proteinExistence type="predicted"/>
<evidence type="ECO:0000313" key="1">
    <source>
        <dbReference type="EMBL" id="EER01743.1"/>
    </source>
</evidence>
<keyword evidence="2" id="KW-1185">Reference proteome</keyword>
<accession>C5LNJ2</accession>
<evidence type="ECO:0000313" key="2">
    <source>
        <dbReference type="Proteomes" id="UP000007800"/>
    </source>
</evidence>
<dbReference type="Gene3D" id="3.30.70.330">
    <property type="match status" value="1"/>
</dbReference>
<protein>
    <recommendedName>
        <fullName evidence="3">RRM domain-containing protein</fullName>
    </recommendedName>
</protein>
<dbReference type="OrthoDB" id="439808at2759"/>
<dbReference type="Proteomes" id="UP000007800">
    <property type="component" value="Unassembled WGS sequence"/>
</dbReference>
<feature type="non-terminal residue" evidence="1">
    <location>
        <position position="1"/>
    </location>
</feature>
<sequence>VMDKDTGHSKGFGFVQFACPQGPQRLLSEMMNKDIYEQQQRSKSTGDQQQQQQKPIYYQQLIVRGRKLDC</sequence>
<dbReference type="AlphaFoldDB" id="C5LNJ2"/>
<dbReference type="EMBL" id="GG683778">
    <property type="protein sequence ID" value="EER01743.1"/>
    <property type="molecule type" value="Genomic_DNA"/>
</dbReference>
<feature type="non-terminal residue" evidence="1">
    <location>
        <position position="70"/>
    </location>
</feature>
<dbReference type="GeneID" id="9040318"/>
<dbReference type="InterPro" id="IPR035979">
    <property type="entry name" value="RBD_domain_sf"/>
</dbReference>
<organism evidence="2">
    <name type="scientific">Perkinsus marinus (strain ATCC 50983 / TXsc)</name>
    <dbReference type="NCBI Taxonomy" id="423536"/>
    <lineage>
        <taxon>Eukaryota</taxon>
        <taxon>Sar</taxon>
        <taxon>Alveolata</taxon>
        <taxon>Perkinsozoa</taxon>
        <taxon>Perkinsea</taxon>
        <taxon>Perkinsida</taxon>
        <taxon>Perkinsidae</taxon>
        <taxon>Perkinsus</taxon>
    </lineage>
</organism>
<dbReference type="SUPFAM" id="SSF54928">
    <property type="entry name" value="RNA-binding domain, RBD"/>
    <property type="match status" value="1"/>
</dbReference>
<dbReference type="OMA" id="GRMIDCK"/>
<evidence type="ECO:0008006" key="3">
    <source>
        <dbReference type="Google" id="ProtNLM"/>
    </source>
</evidence>
<dbReference type="GO" id="GO:0003676">
    <property type="term" value="F:nucleic acid binding"/>
    <property type="evidence" value="ECO:0007669"/>
    <property type="project" value="InterPro"/>
</dbReference>
<dbReference type="InParanoid" id="C5LNJ2"/>
<dbReference type="InterPro" id="IPR012677">
    <property type="entry name" value="Nucleotide-bd_a/b_plait_sf"/>
</dbReference>
<name>C5LNJ2_PERM5</name>
<reference evidence="1 2" key="1">
    <citation type="submission" date="2008-07" db="EMBL/GenBank/DDBJ databases">
        <authorList>
            <person name="El-Sayed N."/>
            <person name="Caler E."/>
            <person name="Inman J."/>
            <person name="Amedeo P."/>
            <person name="Hass B."/>
            <person name="Wortman J."/>
        </authorList>
    </citation>
    <scope>NUCLEOTIDE SEQUENCE [LARGE SCALE GENOMIC DNA]</scope>
    <source>
        <strain evidence="2">ATCC 50983 / TXsc</strain>
    </source>
</reference>
<dbReference type="RefSeq" id="XP_002769025.1">
    <property type="nucleotide sequence ID" value="XM_002768979.1"/>
</dbReference>
<gene>
    <name evidence="1" type="ORF">Pmar_PMAR008209</name>
</gene>